<dbReference type="RefSeq" id="WP_161803209.1">
    <property type="nucleotide sequence ID" value="NZ_LHUR01000021.1"/>
</dbReference>
<gene>
    <name evidence="1" type="ORF">CLHOM_16040</name>
</gene>
<organism evidence="1 2">
    <name type="scientific">Clostridium homopropionicum DSM 5847</name>
    <dbReference type="NCBI Taxonomy" id="1121318"/>
    <lineage>
        <taxon>Bacteria</taxon>
        <taxon>Bacillati</taxon>
        <taxon>Bacillota</taxon>
        <taxon>Clostridia</taxon>
        <taxon>Eubacteriales</taxon>
        <taxon>Clostridiaceae</taxon>
        <taxon>Clostridium</taxon>
    </lineage>
</organism>
<evidence type="ECO:0000313" key="2">
    <source>
        <dbReference type="Proteomes" id="UP000037043"/>
    </source>
</evidence>
<dbReference type="Proteomes" id="UP000037043">
    <property type="component" value="Unassembled WGS sequence"/>
</dbReference>
<keyword evidence="2" id="KW-1185">Reference proteome</keyword>
<dbReference type="EMBL" id="LHUR01000021">
    <property type="protein sequence ID" value="KOA20039.1"/>
    <property type="molecule type" value="Genomic_DNA"/>
</dbReference>
<accession>A0A0L6ZAN6</accession>
<evidence type="ECO:0000313" key="1">
    <source>
        <dbReference type="EMBL" id="KOA20039.1"/>
    </source>
</evidence>
<dbReference type="InterPro" id="IPR029063">
    <property type="entry name" value="SAM-dependent_MTases_sf"/>
</dbReference>
<proteinExistence type="predicted"/>
<reference evidence="2" key="1">
    <citation type="submission" date="2015-08" db="EMBL/GenBank/DDBJ databases">
        <title>Genome sequence of the strict anaerobe Clostridium homopropionicum LuHBu1 (DSM 5847T).</title>
        <authorList>
            <person name="Poehlein A."/>
            <person name="Beck M."/>
            <person name="Schiel-Bengelsdorf B."/>
            <person name="Bengelsdorf F.R."/>
            <person name="Daniel R."/>
            <person name="Duerre P."/>
        </authorList>
    </citation>
    <scope>NUCLEOTIDE SEQUENCE [LARGE SCALE GENOMIC DNA]</scope>
    <source>
        <strain evidence="2">DSM 5847</strain>
    </source>
</reference>
<dbReference type="STRING" id="36844.SAMN04488501_11279"/>
<comment type="caution">
    <text evidence="1">The sequence shown here is derived from an EMBL/GenBank/DDBJ whole genome shotgun (WGS) entry which is preliminary data.</text>
</comment>
<protein>
    <recommendedName>
        <fullName evidence="3">Methyltransferase type 11 domain-containing protein</fullName>
    </recommendedName>
</protein>
<dbReference type="AlphaFoldDB" id="A0A0L6ZAN6"/>
<evidence type="ECO:0008006" key="3">
    <source>
        <dbReference type="Google" id="ProtNLM"/>
    </source>
</evidence>
<sequence>MSMLNEIKRILKVNGKLLTIEFHKEKTPMGPLVDHRISEEICNSNDFKTIDKKILS</sequence>
<dbReference type="Gene3D" id="3.40.50.150">
    <property type="entry name" value="Vaccinia Virus protein VP39"/>
    <property type="match status" value="1"/>
</dbReference>
<dbReference type="PATRIC" id="fig|1121318.3.peg.1616"/>
<name>A0A0L6ZAN6_9CLOT</name>